<sequence length="392" mass="42545">MKNFAYYTPTQVVFGKAVEEETGRLIREAGGSRVLLHYGGGSVERSGLLSRIRASLEKEGLFRVELGGVVPNPRLSLVHEGIALGRKEGVDFVLAVGGGSVIDSAKAIGYGLANEGEVWDFYERKRKAKGCAPIGVVLTIAAAGSEMSSSCVITNEDGWIKRGYSSEYSRPRFAVMNPELTMTLSAYQTASGCVDILMHTMERYFYRDGGMELTDGIAESLLRTVMKNALILRDDPSCYDARAEIMWAGSLSHNGLTGCGTDGGDWASHKIEHELSGLFDVAHGAGLAAVWGSWARYVYREDAARFARFAQNVMGVSGAGTHEEMAEKGIKAMENFFRALNMPTSLAELGVSPTEEEIRTMAEKCVRGVGGPVGVVRPLEVEDIENIYRMAK</sequence>
<dbReference type="Pfam" id="PF25137">
    <property type="entry name" value="ADH_Fe_C"/>
    <property type="match status" value="1"/>
</dbReference>
<gene>
    <name evidence="5" type="ORF">K8W16_00815</name>
</gene>
<feature type="domain" description="Fe-containing alcohol dehydrogenase-like C-terminal" evidence="4">
    <location>
        <begin position="189"/>
        <end position="391"/>
    </location>
</feature>
<evidence type="ECO:0000313" key="6">
    <source>
        <dbReference type="Proteomes" id="UP000698963"/>
    </source>
</evidence>
<dbReference type="CDD" id="cd08187">
    <property type="entry name" value="BDH"/>
    <property type="match status" value="1"/>
</dbReference>
<dbReference type="PANTHER" id="PTHR43633">
    <property type="entry name" value="ALCOHOL DEHYDROGENASE YQHD"/>
    <property type="match status" value="1"/>
</dbReference>
<evidence type="ECO:0000256" key="2">
    <source>
        <dbReference type="ARBA" id="ARBA00023002"/>
    </source>
</evidence>
<organism evidence="5 6">
    <name type="scientific">Mailhella massiliensis</name>
    <dbReference type="NCBI Taxonomy" id="1903261"/>
    <lineage>
        <taxon>Bacteria</taxon>
        <taxon>Pseudomonadati</taxon>
        <taxon>Thermodesulfobacteriota</taxon>
        <taxon>Desulfovibrionia</taxon>
        <taxon>Desulfovibrionales</taxon>
        <taxon>Desulfovibrionaceae</taxon>
        <taxon>Mailhella</taxon>
    </lineage>
</organism>
<dbReference type="Pfam" id="PF00465">
    <property type="entry name" value="Fe-ADH"/>
    <property type="match status" value="1"/>
</dbReference>
<dbReference type="InterPro" id="IPR001670">
    <property type="entry name" value="ADH_Fe/GldA"/>
</dbReference>
<dbReference type="RefSeq" id="WP_304120322.1">
    <property type="nucleotide sequence ID" value="NZ_DYZA01000017.1"/>
</dbReference>
<evidence type="ECO:0000256" key="1">
    <source>
        <dbReference type="ARBA" id="ARBA00007358"/>
    </source>
</evidence>
<dbReference type="PROSITE" id="PS00060">
    <property type="entry name" value="ADH_IRON_2"/>
    <property type="match status" value="1"/>
</dbReference>
<dbReference type="GO" id="GO:0046872">
    <property type="term" value="F:metal ion binding"/>
    <property type="evidence" value="ECO:0007669"/>
    <property type="project" value="InterPro"/>
</dbReference>
<feature type="domain" description="Alcohol dehydrogenase iron-type/glycerol dehydrogenase GldA" evidence="3">
    <location>
        <begin position="9"/>
        <end position="178"/>
    </location>
</feature>
<comment type="caution">
    <text evidence="5">The sequence shown here is derived from an EMBL/GenBank/DDBJ whole genome shotgun (WGS) entry which is preliminary data.</text>
</comment>
<reference evidence="5" key="2">
    <citation type="submission" date="2021-09" db="EMBL/GenBank/DDBJ databases">
        <authorList>
            <person name="Gilroy R."/>
        </authorList>
    </citation>
    <scope>NUCLEOTIDE SEQUENCE</scope>
    <source>
        <strain evidence="5">ChiGjej2B2-19336</strain>
    </source>
</reference>
<dbReference type="InterPro" id="IPR018211">
    <property type="entry name" value="ADH_Fe_CS"/>
</dbReference>
<dbReference type="InterPro" id="IPR056798">
    <property type="entry name" value="ADH_Fe_C"/>
</dbReference>
<dbReference type="GO" id="GO:0008106">
    <property type="term" value="F:alcohol dehydrogenase (NADP+) activity"/>
    <property type="evidence" value="ECO:0007669"/>
    <property type="project" value="TreeGrafter"/>
</dbReference>
<dbReference type="GO" id="GO:1990002">
    <property type="term" value="F:methylglyoxal reductase (NADPH) (acetol producing) activity"/>
    <property type="evidence" value="ECO:0007669"/>
    <property type="project" value="TreeGrafter"/>
</dbReference>
<name>A0A921AU84_9BACT</name>
<dbReference type="SUPFAM" id="SSF56796">
    <property type="entry name" value="Dehydroquinate synthase-like"/>
    <property type="match status" value="1"/>
</dbReference>
<keyword evidence="2" id="KW-0560">Oxidoreductase</keyword>
<dbReference type="InterPro" id="IPR044731">
    <property type="entry name" value="BDH-like"/>
</dbReference>
<evidence type="ECO:0000259" key="4">
    <source>
        <dbReference type="Pfam" id="PF25137"/>
    </source>
</evidence>
<protein>
    <submittedName>
        <fullName evidence="5">Iron-containing alcohol dehydrogenase</fullName>
    </submittedName>
</protein>
<comment type="similarity">
    <text evidence="1">Belongs to the iron-containing alcohol dehydrogenase family.</text>
</comment>
<proteinExistence type="inferred from homology"/>
<dbReference type="PANTHER" id="PTHR43633:SF1">
    <property type="entry name" value="ALCOHOL DEHYDROGENASE YQHD"/>
    <property type="match status" value="1"/>
</dbReference>
<dbReference type="Gene3D" id="1.20.1090.10">
    <property type="entry name" value="Dehydroquinate synthase-like - alpha domain"/>
    <property type="match status" value="1"/>
</dbReference>
<dbReference type="FunFam" id="3.40.50.1970:FF:000003">
    <property type="entry name" value="Alcohol dehydrogenase, iron-containing"/>
    <property type="match status" value="1"/>
</dbReference>
<dbReference type="GO" id="GO:1990362">
    <property type="term" value="F:butanol dehydrogenase (NAD+) activity"/>
    <property type="evidence" value="ECO:0007669"/>
    <property type="project" value="InterPro"/>
</dbReference>
<dbReference type="GO" id="GO:0005829">
    <property type="term" value="C:cytosol"/>
    <property type="evidence" value="ECO:0007669"/>
    <property type="project" value="TreeGrafter"/>
</dbReference>
<evidence type="ECO:0000313" key="5">
    <source>
        <dbReference type="EMBL" id="HJD96176.1"/>
    </source>
</evidence>
<accession>A0A921AU84</accession>
<dbReference type="EMBL" id="DYZA01000017">
    <property type="protein sequence ID" value="HJD96176.1"/>
    <property type="molecule type" value="Genomic_DNA"/>
</dbReference>
<dbReference type="AlphaFoldDB" id="A0A921AU84"/>
<reference evidence="5" key="1">
    <citation type="journal article" date="2021" name="PeerJ">
        <title>Extensive microbial diversity within the chicken gut microbiome revealed by metagenomics and culture.</title>
        <authorList>
            <person name="Gilroy R."/>
            <person name="Ravi A."/>
            <person name="Getino M."/>
            <person name="Pursley I."/>
            <person name="Horton D.L."/>
            <person name="Alikhan N.F."/>
            <person name="Baker D."/>
            <person name="Gharbi K."/>
            <person name="Hall N."/>
            <person name="Watson M."/>
            <person name="Adriaenssens E.M."/>
            <person name="Foster-Nyarko E."/>
            <person name="Jarju S."/>
            <person name="Secka A."/>
            <person name="Antonio M."/>
            <person name="Oren A."/>
            <person name="Chaudhuri R.R."/>
            <person name="La Ragione R."/>
            <person name="Hildebrand F."/>
            <person name="Pallen M.J."/>
        </authorList>
    </citation>
    <scope>NUCLEOTIDE SEQUENCE</scope>
    <source>
        <strain evidence="5">ChiGjej2B2-19336</strain>
    </source>
</reference>
<evidence type="ECO:0000259" key="3">
    <source>
        <dbReference type="Pfam" id="PF00465"/>
    </source>
</evidence>
<dbReference type="Proteomes" id="UP000698963">
    <property type="component" value="Unassembled WGS sequence"/>
</dbReference>
<dbReference type="Gene3D" id="3.40.50.1970">
    <property type="match status" value="1"/>
</dbReference>